<dbReference type="InterPro" id="IPR050489">
    <property type="entry name" value="Tyr-tRNA_synthase"/>
</dbReference>
<dbReference type="InterPro" id="IPR023617">
    <property type="entry name" value="Tyr-tRNA-ligase_arc/euk-type"/>
</dbReference>
<dbReference type="InterPro" id="IPR002307">
    <property type="entry name" value="Tyr-tRNA-ligase"/>
</dbReference>
<dbReference type="Pfam" id="PF00579">
    <property type="entry name" value="tRNA-synt_1b"/>
    <property type="match status" value="1"/>
</dbReference>
<keyword evidence="15" id="KW-1185">Reference proteome</keyword>
<comment type="catalytic activity">
    <reaction evidence="11 12">
        <text>tRNA(Tyr) + L-tyrosine + ATP = L-tyrosyl-tRNA(Tyr) + AMP + diphosphate + H(+)</text>
        <dbReference type="Rhea" id="RHEA:10220"/>
        <dbReference type="Rhea" id="RHEA-COMP:9706"/>
        <dbReference type="Rhea" id="RHEA-COMP:9707"/>
        <dbReference type="ChEBI" id="CHEBI:15378"/>
        <dbReference type="ChEBI" id="CHEBI:30616"/>
        <dbReference type="ChEBI" id="CHEBI:33019"/>
        <dbReference type="ChEBI" id="CHEBI:58315"/>
        <dbReference type="ChEBI" id="CHEBI:78442"/>
        <dbReference type="ChEBI" id="CHEBI:78536"/>
        <dbReference type="ChEBI" id="CHEBI:456215"/>
        <dbReference type="EC" id="6.1.1.1"/>
    </reaction>
</comment>
<dbReference type="Proteomes" id="UP001166286">
    <property type="component" value="Unassembled WGS sequence"/>
</dbReference>
<dbReference type="Gene3D" id="3.40.50.620">
    <property type="entry name" value="HUPs"/>
    <property type="match status" value="1"/>
</dbReference>
<protein>
    <recommendedName>
        <fullName evidence="3 12">Tyrosine--tRNA ligase</fullName>
        <ecNumber evidence="3 12">6.1.1.1</ecNumber>
    </recommendedName>
    <alternativeName>
        <fullName evidence="10 12">Tyrosyl-tRNA synthetase</fullName>
    </alternativeName>
</protein>
<dbReference type="GO" id="GO:0005524">
    <property type="term" value="F:ATP binding"/>
    <property type="evidence" value="ECO:0007669"/>
    <property type="project" value="UniProtKB-KW"/>
</dbReference>
<dbReference type="PANTHER" id="PTHR46264">
    <property type="entry name" value="TYROSINE-TRNA LIGASE"/>
    <property type="match status" value="1"/>
</dbReference>
<evidence type="ECO:0000256" key="8">
    <source>
        <dbReference type="ARBA" id="ARBA00022917"/>
    </source>
</evidence>
<dbReference type="FunFam" id="3.40.50.620:FF:000040">
    <property type="entry name" value="Tyrosine--tRNA ligase"/>
    <property type="match status" value="1"/>
</dbReference>
<reference evidence="14" key="1">
    <citation type="submission" date="2023-03" db="EMBL/GenBank/DDBJ databases">
        <title>Complete genome of Cladonia borealis.</title>
        <authorList>
            <person name="Park H."/>
        </authorList>
    </citation>
    <scope>NUCLEOTIDE SEQUENCE</scope>
    <source>
        <strain evidence="14">ANT050790</strain>
    </source>
</reference>
<comment type="subcellular location">
    <subcellularLocation>
        <location evidence="1">Cytoplasm</location>
    </subcellularLocation>
</comment>
<evidence type="ECO:0000256" key="11">
    <source>
        <dbReference type="ARBA" id="ARBA00048248"/>
    </source>
</evidence>
<dbReference type="NCBIfam" id="TIGR00234">
    <property type="entry name" value="tyrS"/>
    <property type="match status" value="1"/>
</dbReference>
<keyword evidence="4" id="KW-0963">Cytoplasm</keyword>
<keyword evidence="9 12" id="KW-0030">Aminoacyl-tRNA synthetase</keyword>
<evidence type="ECO:0000256" key="10">
    <source>
        <dbReference type="ARBA" id="ARBA00033323"/>
    </source>
</evidence>
<dbReference type="GO" id="GO:0005737">
    <property type="term" value="C:cytoplasm"/>
    <property type="evidence" value="ECO:0007669"/>
    <property type="project" value="UniProtKB-SubCell"/>
</dbReference>
<keyword evidence="7 12" id="KW-0067">ATP-binding</keyword>
<evidence type="ECO:0000256" key="4">
    <source>
        <dbReference type="ARBA" id="ARBA00022490"/>
    </source>
</evidence>
<evidence type="ECO:0000256" key="1">
    <source>
        <dbReference type="ARBA" id="ARBA00004496"/>
    </source>
</evidence>
<dbReference type="AlphaFoldDB" id="A0AA39V9E6"/>
<dbReference type="InterPro" id="IPR014729">
    <property type="entry name" value="Rossmann-like_a/b/a_fold"/>
</dbReference>
<evidence type="ECO:0000256" key="5">
    <source>
        <dbReference type="ARBA" id="ARBA00022598"/>
    </source>
</evidence>
<dbReference type="PRINTS" id="PR01040">
    <property type="entry name" value="TRNASYNTHTYR"/>
</dbReference>
<dbReference type="GO" id="GO:0004831">
    <property type="term" value="F:tyrosine-tRNA ligase activity"/>
    <property type="evidence" value="ECO:0007669"/>
    <property type="project" value="UniProtKB-EC"/>
</dbReference>
<evidence type="ECO:0000256" key="2">
    <source>
        <dbReference type="ARBA" id="ARBA00005594"/>
    </source>
</evidence>
<feature type="compositionally biased region" description="Basic and acidic residues" evidence="13">
    <location>
        <begin position="355"/>
        <end position="366"/>
    </location>
</feature>
<dbReference type="CDD" id="cd00805">
    <property type="entry name" value="TyrRS_core"/>
    <property type="match status" value="1"/>
</dbReference>
<dbReference type="SUPFAM" id="SSF52374">
    <property type="entry name" value="Nucleotidylyl transferase"/>
    <property type="match status" value="1"/>
</dbReference>
<comment type="caution">
    <text evidence="14">The sequence shown here is derived from an EMBL/GenBank/DDBJ whole genome shotgun (WGS) entry which is preliminary data.</text>
</comment>
<evidence type="ECO:0000256" key="6">
    <source>
        <dbReference type="ARBA" id="ARBA00022741"/>
    </source>
</evidence>
<evidence type="ECO:0000313" key="14">
    <source>
        <dbReference type="EMBL" id="KAK0515295.1"/>
    </source>
</evidence>
<dbReference type="InterPro" id="IPR002305">
    <property type="entry name" value="aa-tRNA-synth_Ic"/>
</dbReference>
<evidence type="ECO:0000256" key="9">
    <source>
        <dbReference type="ARBA" id="ARBA00023146"/>
    </source>
</evidence>
<evidence type="ECO:0000256" key="7">
    <source>
        <dbReference type="ARBA" id="ARBA00022840"/>
    </source>
</evidence>
<accession>A0AA39V9E6</accession>
<sequence>MAETLSADEKIALIKEQLQEVLKPEIIEDVIKKQNRPLVIYWGTATTGRPHCGYFVPMVKIAHFLKAGCKVKILLADIHGFLDNLKAPIELVKFRAEYYKFVIIALLKSVNVPIERLEFVLGSSYQLSEKYTMDLFRLSSVVTEHDAKKAGAEVVKQVENSTLSGLIYPLMQALDEEHLGVDAQFGGVDQRKIFTLAAEQLPRVNYKERAHLMNPMVPGLAGGKMSSSDPDSKIDVLEVADVVRRKLKKAHAAPKEVDGNGIISFVEYVLLPVSALKSGGQGKFVVERKDAEPLIYTDIASLKKDYVADILMPQMLKPATTNALLELLQPIQEEYQRTPEWQEIDKKAYPPVEVKKKEKKVKDRGTRFPGTAAKDVEAKPDGHVEGKEKAKVDLAEGAEDAMRNLDVKTNGTV</sequence>
<evidence type="ECO:0000256" key="3">
    <source>
        <dbReference type="ARBA" id="ARBA00013160"/>
    </source>
</evidence>
<evidence type="ECO:0000256" key="13">
    <source>
        <dbReference type="SAM" id="MobiDB-lite"/>
    </source>
</evidence>
<proteinExistence type="inferred from homology"/>
<keyword evidence="6 12" id="KW-0547">Nucleotide-binding</keyword>
<organism evidence="14 15">
    <name type="scientific">Cladonia borealis</name>
    <dbReference type="NCBI Taxonomy" id="184061"/>
    <lineage>
        <taxon>Eukaryota</taxon>
        <taxon>Fungi</taxon>
        <taxon>Dikarya</taxon>
        <taxon>Ascomycota</taxon>
        <taxon>Pezizomycotina</taxon>
        <taxon>Lecanoromycetes</taxon>
        <taxon>OSLEUM clade</taxon>
        <taxon>Lecanoromycetidae</taxon>
        <taxon>Lecanorales</taxon>
        <taxon>Lecanorineae</taxon>
        <taxon>Cladoniaceae</taxon>
        <taxon>Cladonia</taxon>
    </lineage>
</organism>
<evidence type="ECO:0000313" key="15">
    <source>
        <dbReference type="Proteomes" id="UP001166286"/>
    </source>
</evidence>
<feature type="compositionally biased region" description="Basic and acidic residues" evidence="13">
    <location>
        <begin position="374"/>
        <end position="406"/>
    </location>
</feature>
<evidence type="ECO:0000256" key="12">
    <source>
        <dbReference type="RuleBase" id="RU361234"/>
    </source>
</evidence>
<dbReference type="PANTHER" id="PTHR46264:SF4">
    <property type="entry name" value="TYROSINE--TRNA LIGASE, CYTOPLASMIC"/>
    <property type="match status" value="1"/>
</dbReference>
<name>A0AA39V9E6_9LECA</name>
<dbReference type="Gene3D" id="1.10.240.10">
    <property type="entry name" value="Tyrosyl-Transfer RNA Synthetase"/>
    <property type="match status" value="1"/>
</dbReference>
<keyword evidence="8 12" id="KW-0648">Protein biosynthesis</keyword>
<gene>
    <name evidence="14" type="ORF">JMJ35_002674</name>
</gene>
<dbReference type="EMBL" id="JAFEKC020000004">
    <property type="protein sequence ID" value="KAK0515295.1"/>
    <property type="molecule type" value="Genomic_DNA"/>
</dbReference>
<keyword evidence="5 12" id="KW-0436">Ligase</keyword>
<dbReference type="NCBIfam" id="NF006330">
    <property type="entry name" value="PRK08560.1"/>
    <property type="match status" value="1"/>
</dbReference>
<comment type="similarity">
    <text evidence="2 12">Belongs to the class-I aminoacyl-tRNA synthetase family.</text>
</comment>
<dbReference type="EC" id="6.1.1.1" evidence="3 12"/>
<feature type="region of interest" description="Disordered" evidence="13">
    <location>
        <begin position="355"/>
        <end position="413"/>
    </location>
</feature>
<dbReference type="GO" id="GO:0006437">
    <property type="term" value="P:tyrosyl-tRNA aminoacylation"/>
    <property type="evidence" value="ECO:0007669"/>
    <property type="project" value="InterPro"/>
</dbReference>
<dbReference type="PIRSF" id="PIRSF006588">
    <property type="entry name" value="TyrRS_arch_euk"/>
    <property type="match status" value="1"/>
</dbReference>